<keyword evidence="2" id="KW-0651">Protein splicing</keyword>
<evidence type="ECO:0000313" key="4">
    <source>
        <dbReference type="EMBL" id="KPL86851.1"/>
    </source>
</evidence>
<dbReference type="SMART" id="SM00763">
    <property type="entry name" value="AAA_PrkA"/>
    <property type="match status" value="1"/>
</dbReference>
<dbReference type="NCBIfam" id="TIGR01443">
    <property type="entry name" value="intein_Cterm"/>
    <property type="match status" value="1"/>
</dbReference>
<keyword evidence="5" id="KW-1185">Reference proteome</keyword>
<dbReference type="InterPro" id="IPR006141">
    <property type="entry name" value="Intein_N"/>
</dbReference>
<keyword evidence="4" id="KW-0418">Kinase</keyword>
<dbReference type="PANTHER" id="PTHR30267:SF2">
    <property type="entry name" value="PROTEIN PRKA"/>
    <property type="match status" value="1"/>
</dbReference>
<dbReference type="InterPro" id="IPR030934">
    <property type="entry name" value="Intein_C"/>
</dbReference>
<accession>A0A0P6YTK8</accession>
<proteinExistence type="predicted"/>
<dbReference type="InterPro" id="IPR027417">
    <property type="entry name" value="P-loop_NTPase"/>
</dbReference>
<gene>
    <name evidence="4" type="ORF">SE18_12335</name>
</gene>
<dbReference type="InterPro" id="IPR027434">
    <property type="entry name" value="Homing_endonucl"/>
</dbReference>
<comment type="caution">
    <text evidence="4">The sequence shown here is derived from an EMBL/GenBank/DDBJ whole genome shotgun (WGS) entry which is preliminary data.</text>
</comment>
<name>A0A0P6YTK8_9CHLR</name>
<dbReference type="InterPro" id="IPR013153">
    <property type="entry name" value="Prk_AAA"/>
</dbReference>
<keyword evidence="1" id="KW-0068">Autocatalytic cleavage</keyword>
<feature type="domain" description="PrkA AAA" evidence="3">
    <location>
        <begin position="20"/>
        <end position="811"/>
    </location>
</feature>
<dbReference type="PATRIC" id="fig|70996.4.peg.4151"/>
<dbReference type="InterPro" id="IPR036844">
    <property type="entry name" value="Hint_dom_sf"/>
</dbReference>
<organism evidence="4 5">
    <name type="scientific">Herpetosiphon geysericola</name>
    <dbReference type="NCBI Taxonomy" id="70996"/>
    <lineage>
        <taxon>Bacteria</taxon>
        <taxon>Bacillati</taxon>
        <taxon>Chloroflexota</taxon>
        <taxon>Chloroflexia</taxon>
        <taxon>Herpetosiphonales</taxon>
        <taxon>Herpetosiphonaceae</taxon>
        <taxon>Herpetosiphon</taxon>
    </lineage>
</organism>
<dbReference type="InterPro" id="IPR010650">
    <property type="entry name" value="PrkA_C"/>
</dbReference>
<dbReference type="STRING" id="70996.SE18_12335"/>
<dbReference type="Gene3D" id="3.40.50.300">
    <property type="entry name" value="P-loop containing nucleotide triphosphate hydrolases"/>
    <property type="match status" value="1"/>
</dbReference>
<dbReference type="GO" id="GO:0016539">
    <property type="term" value="P:intein-mediated protein splicing"/>
    <property type="evidence" value="ECO:0007669"/>
    <property type="project" value="InterPro"/>
</dbReference>
<keyword evidence="4" id="KW-0808">Transferase</keyword>
<dbReference type="PROSITE" id="PS50818">
    <property type="entry name" value="INTEIN_C_TER"/>
    <property type="match status" value="1"/>
</dbReference>
<evidence type="ECO:0000259" key="3">
    <source>
        <dbReference type="SMART" id="SM00763"/>
    </source>
</evidence>
<dbReference type="PANTHER" id="PTHR30267">
    <property type="entry name" value="PROTEIN KINASE PRKA"/>
    <property type="match status" value="1"/>
</dbReference>
<protein>
    <submittedName>
        <fullName evidence="4">Serine/threonine protein kinase</fullName>
    </submittedName>
</protein>
<dbReference type="EMBL" id="LGKP01000021">
    <property type="protein sequence ID" value="KPL86851.1"/>
    <property type="molecule type" value="Genomic_DNA"/>
</dbReference>
<reference evidence="4 5" key="1">
    <citation type="submission" date="2015-07" db="EMBL/GenBank/DDBJ databases">
        <title>Whole genome sequence of Herpetosiphon geysericola DSM 7119.</title>
        <authorList>
            <person name="Hemp J."/>
            <person name="Ward L.M."/>
            <person name="Pace L.A."/>
            <person name="Fischer W.W."/>
        </authorList>
    </citation>
    <scope>NUCLEOTIDE SEQUENCE [LARGE SCALE GENOMIC DNA]</scope>
    <source>
        <strain evidence="4 5">DSM 7119</strain>
    </source>
</reference>
<keyword evidence="4" id="KW-0723">Serine/threonine-protein kinase</keyword>
<dbReference type="AlphaFoldDB" id="A0A0P6YTK8"/>
<dbReference type="PROSITE" id="PS50817">
    <property type="entry name" value="INTEIN_N_TER"/>
    <property type="match status" value="1"/>
</dbReference>
<dbReference type="Pfam" id="PF06798">
    <property type="entry name" value="PrkA"/>
    <property type="match status" value="1"/>
</dbReference>
<dbReference type="GO" id="GO:0004674">
    <property type="term" value="F:protein serine/threonine kinase activity"/>
    <property type="evidence" value="ECO:0007669"/>
    <property type="project" value="UniProtKB-KW"/>
</dbReference>
<dbReference type="Gene3D" id="3.10.28.10">
    <property type="entry name" value="Homing endonucleases"/>
    <property type="match status" value="1"/>
</dbReference>
<dbReference type="SUPFAM" id="SSF51294">
    <property type="entry name" value="Hedgehog/intein (Hint) domain"/>
    <property type="match status" value="1"/>
</dbReference>
<sequence>MSLLSTLQDQQNYQNLHWVGSFQDYLDIVTSNPKVTRNAFQRIYDMIMSYGMEEFIDAKKKLIRYNFFTTNEFDEQDAIFGLEIPLMRLVNFFKAAAHGYGTEKRVLLLHGPVGSAKSTIARRLKRGLERYSRSEDGALYTFDWFLGDIEDLDAGEVKDADWDPCPMHEDPLHLIPLEMREAFLKEFNANLEPDEQITITGDLDPSCRYNFRDLMRRYNGDFAKVLRHVRVRRFVFSEQDRVGIGTFQPKDEKNQDSTELTGDINYRKIAIYGSDSDPRAFSFDGEFNIANRGIIEFVEMLKLDTAFLYDLLGASQEHRIKSKKFAQTHIDEVIVGHSVAGNTPIPYRYNGVPGWTTLEQLCARFNADSSGLEVLAFDFNRAATTWTPVKTIFRHRFSGNMLTTSQKWGVVETTPNHSIYSRSGQTFFPEEGLELAAVRWLDDVWIKPEAQWQPIDVIQDIDGFIRDDVVRFANGGKLTKPCQPGWARLNLPRHATQIKAIYDPQHDQQALKDLITVMVWYATEGHINGRNGGIVISQNDRDELERVRQAYANITTAHGSIDAGAKTDNCWRLYLSSQAIAALVKYHCGEHSEFKRLPDFLFNLPKLYQQHAFEELMRTDGSRKIARAVGEVCSDEYRDTFFEYKTLSSLLATQVGTLATLLGHDYSVYRLEREDRTPAYRVRFVSGSGKRGGRHNRFENRLTTRPVVDEWVYDIECEGIHNFVCGLGNVVCHNTNEPEFRKLENNEFMEALKDRTVRIDIPYITRLRDEIRIYEKDFNSENVRVHIAPHTIEVAAMWAILTRLEEPKRANLTLLQKMKLYNGKSLPGFTEDNIKELRKESRREGMEGISPRYIQDKISNALVNYQSDGGINPFMVMNELESGLKTHSLITNEEDRKRYRELLAIVKEEYADIVKNEVQRAISADEEAIKRLCANYIDNIKAYTQREKVRNKFTGAYEEPDERLMRSIEEKIDIPDNRKDDFRREIMNYIGALAIEGKTFDYRTNERLHRALELKLFEDQKDSIKLTSLVSSVVDKDTQEKIDVVKTRLIRDFGYNDQSATDVLNYVASIFARGDATQRK</sequence>
<dbReference type="Pfam" id="PF08298">
    <property type="entry name" value="AAA_PrkA"/>
    <property type="match status" value="2"/>
</dbReference>
<evidence type="ECO:0000256" key="2">
    <source>
        <dbReference type="ARBA" id="ARBA00023000"/>
    </source>
</evidence>
<evidence type="ECO:0000313" key="5">
    <source>
        <dbReference type="Proteomes" id="UP000050277"/>
    </source>
</evidence>
<evidence type="ECO:0000256" key="1">
    <source>
        <dbReference type="ARBA" id="ARBA00022813"/>
    </source>
</evidence>
<dbReference type="Proteomes" id="UP000050277">
    <property type="component" value="Unassembled WGS sequence"/>
</dbReference>
<dbReference type="Gene3D" id="2.170.16.10">
    <property type="entry name" value="Hedgehog/Intein (Hint) domain"/>
    <property type="match status" value="1"/>
</dbReference>